<keyword evidence="4 6" id="KW-1133">Transmembrane helix</keyword>
<keyword evidence="3 6" id="KW-0812">Transmembrane</keyword>
<dbReference type="AlphaFoldDB" id="A0AAN0VI27"/>
<dbReference type="KEGG" id="ptp:RCA23_c10260"/>
<dbReference type="PANTHER" id="PTHR30086">
    <property type="entry name" value="ARGININE EXPORTER PROTEIN ARGO"/>
    <property type="match status" value="1"/>
</dbReference>
<keyword evidence="8" id="KW-1185">Reference proteome</keyword>
<keyword evidence="2" id="KW-1003">Cell membrane</keyword>
<keyword evidence="5 6" id="KW-0472">Membrane</keyword>
<dbReference type="InterPro" id="IPR001123">
    <property type="entry name" value="LeuE-type"/>
</dbReference>
<name>A0AAN0VI27_9RHOB</name>
<feature type="transmembrane region" description="Helical" evidence="6">
    <location>
        <begin position="143"/>
        <end position="166"/>
    </location>
</feature>
<dbReference type="GO" id="GO:0033228">
    <property type="term" value="P:cysteine export across plasma membrane"/>
    <property type="evidence" value="ECO:0007669"/>
    <property type="project" value="TreeGrafter"/>
</dbReference>
<dbReference type="Pfam" id="PF01810">
    <property type="entry name" value="LysE"/>
    <property type="match status" value="1"/>
</dbReference>
<reference evidence="7 8" key="1">
    <citation type="journal article" date="2014" name="ISME J.">
        <title>Adaptation of an abundant Roseobacter RCA organism to pelagic systems revealed by genomic and transcriptomic analyses.</title>
        <authorList>
            <person name="Voget S."/>
            <person name="Wemheuer B."/>
            <person name="Brinkhoff T."/>
            <person name="Vollmers J."/>
            <person name="Dietrich S."/>
            <person name="Giebel H.A."/>
            <person name="Beardsley C."/>
            <person name="Sardemann C."/>
            <person name="Bakenhus I."/>
            <person name="Billerbeck S."/>
            <person name="Daniel R."/>
            <person name="Simon M."/>
        </authorList>
    </citation>
    <scope>NUCLEOTIDE SEQUENCE [LARGE SCALE GENOMIC DNA]</scope>
    <source>
        <strain evidence="7 8">RCA23</strain>
    </source>
</reference>
<dbReference type="GO" id="GO:0015171">
    <property type="term" value="F:amino acid transmembrane transporter activity"/>
    <property type="evidence" value="ECO:0007669"/>
    <property type="project" value="TreeGrafter"/>
</dbReference>
<evidence type="ECO:0000256" key="4">
    <source>
        <dbReference type="ARBA" id="ARBA00022989"/>
    </source>
</evidence>
<accession>A0AAN0VI27</accession>
<feature type="transmembrane region" description="Helical" evidence="6">
    <location>
        <begin position="178"/>
        <end position="199"/>
    </location>
</feature>
<evidence type="ECO:0000256" key="1">
    <source>
        <dbReference type="ARBA" id="ARBA00004651"/>
    </source>
</evidence>
<protein>
    <submittedName>
        <fullName evidence="7">Cysteine/O-acetylserine efflux protein</fullName>
    </submittedName>
</protein>
<dbReference type="EMBL" id="CP003984">
    <property type="protein sequence ID" value="AII86577.1"/>
    <property type="molecule type" value="Genomic_DNA"/>
</dbReference>
<feature type="transmembrane region" description="Helical" evidence="6">
    <location>
        <begin position="44"/>
        <end position="65"/>
    </location>
</feature>
<evidence type="ECO:0000256" key="2">
    <source>
        <dbReference type="ARBA" id="ARBA00022475"/>
    </source>
</evidence>
<gene>
    <name evidence="7" type="ORF">RCA23_c10260</name>
</gene>
<organism evidence="7 8">
    <name type="scientific">Planktomarina temperata RCA23</name>
    <dbReference type="NCBI Taxonomy" id="666509"/>
    <lineage>
        <taxon>Bacteria</taxon>
        <taxon>Pseudomonadati</taxon>
        <taxon>Pseudomonadota</taxon>
        <taxon>Alphaproteobacteria</taxon>
        <taxon>Rhodobacterales</taxon>
        <taxon>Paracoccaceae</taxon>
        <taxon>Planktomarina</taxon>
    </lineage>
</organism>
<dbReference type="GO" id="GO:0005886">
    <property type="term" value="C:plasma membrane"/>
    <property type="evidence" value="ECO:0007669"/>
    <property type="project" value="UniProtKB-SubCell"/>
</dbReference>
<comment type="subcellular location">
    <subcellularLocation>
        <location evidence="1">Cell membrane</location>
        <topology evidence="1">Multi-pass membrane protein</topology>
    </subcellularLocation>
</comment>
<feature type="transmembrane region" description="Helical" evidence="6">
    <location>
        <begin position="70"/>
        <end position="88"/>
    </location>
</feature>
<dbReference type="PANTHER" id="PTHR30086:SF20">
    <property type="entry name" value="ARGININE EXPORTER PROTEIN ARGO-RELATED"/>
    <property type="match status" value="1"/>
</dbReference>
<evidence type="ECO:0000313" key="7">
    <source>
        <dbReference type="EMBL" id="AII86577.1"/>
    </source>
</evidence>
<evidence type="ECO:0000313" key="8">
    <source>
        <dbReference type="Proteomes" id="UP000028680"/>
    </source>
</evidence>
<evidence type="ECO:0000256" key="5">
    <source>
        <dbReference type="ARBA" id="ARBA00023136"/>
    </source>
</evidence>
<sequence length="200" mass="21474">MTYSLLSGLVLFCFVSSITPGPNNLMLMATGANFGARSALPHASGIVLGFTFMIIAIGLGVAQLFQSYPLAHQLLGGISVIYLVYLAYKTATASTSLDSPEPTGKPITFWQAAAFQWVNPKAWTMALAAVTVYAPQPVTHKDVITVAIIFGIINLPCISVWLLLGVKMRRFLTTPARLRGFNWTMAGLLLLSLAPITALN</sequence>
<proteinExistence type="predicted"/>
<dbReference type="RefSeq" id="WP_044049412.1">
    <property type="nucleotide sequence ID" value="NZ_CP003984.1"/>
</dbReference>
<dbReference type="Proteomes" id="UP000028680">
    <property type="component" value="Chromosome"/>
</dbReference>
<evidence type="ECO:0000256" key="3">
    <source>
        <dbReference type="ARBA" id="ARBA00022692"/>
    </source>
</evidence>
<evidence type="ECO:0000256" key="6">
    <source>
        <dbReference type="SAM" id="Phobius"/>
    </source>
</evidence>